<dbReference type="Proteomes" id="UP000274578">
    <property type="component" value="Chromosome 1"/>
</dbReference>
<dbReference type="RefSeq" id="WP_018920498.1">
    <property type="nucleotide sequence ID" value="NZ_LR134384.1"/>
</dbReference>
<dbReference type="GeneID" id="85013184"/>
<evidence type="ECO:0000313" key="1">
    <source>
        <dbReference type="EMBL" id="VEH16423.1"/>
    </source>
</evidence>
<proteinExistence type="predicted"/>
<accession>A0A3S4TGG2</accession>
<dbReference type="AlphaFoldDB" id="A0A3S4TGG2"/>
<gene>
    <name evidence="1" type="ORF">NCTC13071_02448</name>
</gene>
<dbReference type="EMBL" id="LR134384">
    <property type="protein sequence ID" value="VEH16423.1"/>
    <property type="molecule type" value="Genomic_DNA"/>
</dbReference>
<name>A0A3S4TGG2_9BACT</name>
<protein>
    <submittedName>
        <fullName evidence="1">Uncharacterized protein</fullName>
    </submittedName>
</protein>
<evidence type="ECO:0000313" key="2">
    <source>
        <dbReference type="Proteomes" id="UP000274578"/>
    </source>
</evidence>
<reference evidence="1 2" key="1">
    <citation type="submission" date="2018-12" db="EMBL/GenBank/DDBJ databases">
        <authorList>
            <consortium name="Pathogen Informatics"/>
        </authorList>
    </citation>
    <scope>NUCLEOTIDE SEQUENCE [LARGE SCALE GENOMIC DNA]</scope>
    <source>
        <strain evidence="1 2">NCTC13071</strain>
    </source>
</reference>
<organism evidence="1 2">
    <name type="scientific">Segatella oris</name>
    <dbReference type="NCBI Taxonomy" id="28135"/>
    <lineage>
        <taxon>Bacteria</taxon>
        <taxon>Pseudomonadati</taxon>
        <taxon>Bacteroidota</taxon>
        <taxon>Bacteroidia</taxon>
        <taxon>Bacteroidales</taxon>
        <taxon>Prevotellaceae</taxon>
        <taxon>Segatella</taxon>
    </lineage>
</organism>
<sequence length="150" mass="17928">MRKKTNNFWPLIIEWIDDFQAANKDYIDKHITDFLGEIDRKEWVEISLALGARCQEYIEKKGYQTLIYNGFAMKDRRKPFIPNSLSLKELDKYTPPFIILAKNTIEIQQAYLRADELGKKLQKRAYYWQYKDDNVYSTNVYIAQQEKEGI</sequence>
<dbReference type="KEGG" id="poc:NCTC13071_02448"/>